<comment type="similarity">
    <text evidence="1">Belongs to the ubiquitin-conjugating enzyme family. UFC1 subfamily.</text>
</comment>
<dbReference type="SUPFAM" id="SSF54495">
    <property type="entry name" value="UBC-like"/>
    <property type="match status" value="1"/>
</dbReference>
<dbReference type="GO" id="GO:0005737">
    <property type="term" value="C:cytoplasm"/>
    <property type="evidence" value="ECO:0007669"/>
    <property type="project" value="TreeGrafter"/>
</dbReference>
<evidence type="ECO:0000313" key="4">
    <source>
        <dbReference type="EMBL" id="CAX73563.1"/>
    </source>
</evidence>
<dbReference type="Gene3D" id="3.10.110.10">
    <property type="entry name" value="Ubiquitin Conjugating Enzyme"/>
    <property type="match status" value="1"/>
</dbReference>
<dbReference type="Pfam" id="PF08694">
    <property type="entry name" value="UFC1"/>
    <property type="match status" value="1"/>
</dbReference>
<dbReference type="InterPro" id="IPR016135">
    <property type="entry name" value="UBQ-conjugating_enzyme/RWD"/>
</dbReference>
<dbReference type="EMBL" id="FN317834">
    <property type="protein sequence ID" value="CAX73563.1"/>
    <property type="molecule type" value="mRNA"/>
</dbReference>
<dbReference type="InterPro" id="IPR014806">
    <property type="entry name" value="Ufc1"/>
</dbReference>
<name>C1LFT5_SCHJA</name>
<dbReference type="PANTHER" id="PTHR12921:SF0">
    <property type="entry name" value="UBIQUITIN-FOLD MODIFIER-CONJUGATING ENZYME 1"/>
    <property type="match status" value="1"/>
</dbReference>
<reference evidence="4" key="1">
    <citation type="journal article" date="2009" name="Nature">
        <title>The Schistosoma japonicum genome reveals features of host-parasite interplay.</title>
        <authorList>
            <person name="Liu F."/>
            <person name="Zhou Y."/>
            <person name="Wang Z.Q."/>
            <person name="Lu G."/>
            <person name="Zheng H."/>
            <person name="Brindley P.J."/>
            <person name="McManus D.P."/>
            <person name="Blair D."/>
            <person name="Zhang Q.H."/>
            <person name="Zhong Y."/>
            <person name="Wang S."/>
            <person name="Han Z.G."/>
            <person name="Chen Z."/>
        </authorList>
    </citation>
    <scope>NUCLEOTIDE SEQUENCE</scope>
    <source>
        <strain evidence="4">Anhui</strain>
    </source>
</reference>
<dbReference type="GO" id="GO:0061657">
    <property type="term" value="F:UFM1 conjugating enzyme activity"/>
    <property type="evidence" value="ECO:0007669"/>
    <property type="project" value="InterPro"/>
</dbReference>
<keyword evidence="3" id="KW-0833">Ubl conjugation pathway</keyword>
<reference evidence="4" key="2">
    <citation type="submission" date="2009-03" db="EMBL/GenBank/DDBJ databases">
        <authorList>
            <person name="Gang L."/>
        </authorList>
    </citation>
    <scope>NUCLEOTIDE SEQUENCE</scope>
    <source>
        <strain evidence="4">Anhui</strain>
    </source>
</reference>
<sequence length="69" mass="8079">MVDETTKKTLASIPLLKTRAGPLDGDMWIQRLKEEYQALIKYVENNKLADNDWFRIESNQSGTRWYGKC</sequence>
<dbReference type="AlphaFoldDB" id="C1LFT5"/>
<evidence type="ECO:0000256" key="3">
    <source>
        <dbReference type="ARBA" id="ARBA00022786"/>
    </source>
</evidence>
<evidence type="ECO:0000256" key="2">
    <source>
        <dbReference type="ARBA" id="ARBA00013306"/>
    </source>
</evidence>
<dbReference type="PANTHER" id="PTHR12921">
    <property type="entry name" value="UBIQUITIN-FOLD MODIFIER-CONJUGATING ENZYME 1"/>
    <property type="match status" value="1"/>
</dbReference>
<organism evidence="4">
    <name type="scientific">Schistosoma japonicum</name>
    <name type="common">Blood fluke</name>
    <dbReference type="NCBI Taxonomy" id="6182"/>
    <lineage>
        <taxon>Eukaryota</taxon>
        <taxon>Metazoa</taxon>
        <taxon>Spiralia</taxon>
        <taxon>Lophotrochozoa</taxon>
        <taxon>Platyhelminthes</taxon>
        <taxon>Trematoda</taxon>
        <taxon>Digenea</taxon>
        <taxon>Strigeidida</taxon>
        <taxon>Schistosomatoidea</taxon>
        <taxon>Schistosomatidae</taxon>
        <taxon>Schistosoma</taxon>
    </lineage>
</organism>
<protein>
    <recommendedName>
        <fullName evidence="2">Ubiquitin-fold modifier-conjugating enzyme 1</fullName>
    </recommendedName>
</protein>
<accession>C1LFT5</accession>
<evidence type="ECO:0000256" key="1">
    <source>
        <dbReference type="ARBA" id="ARBA00008451"/>
    </source>
</evidence>
<proteinExistence type="evidence at transcript level"/>
<dbReference type="GO" id="GO:1990592">
    <property type="term" value="P:protein K69-linked ufmylation"/>
    <property type="evidence" value="ECO:0007669"/>
    <property type="project" value="TreeGrafter"/>
</dbReference>